<evidence type="ECO:0000256" key="3">
    <source>
        <dbReference type="ARBA" id="ARBA00022692"/>
    </source>
</evidence>
<gene>
    <name evidence="8" type="ORF">DAPPUDRAFT_319819</name>
</gene>
<feature type="transmembrane region" description="Helical" evidence="6">
    <location>
        <begin position="54"/>
        <end position="74"/>
    </location>
</feature>
<dbReference type="AlphaFoldDB" id="E9GMX7"/>
<keyword evidence="5 6" id="KW-0472">Membrane</keyword>
<dbReference type="PANTHER" id="PTHR16172">
    <property type="entry name" value="MAJOR FACILITATOR SUPERFAMILY DOMAIN-CONTAINING PROTEIN 6-LIKE"/>
    <property type="match status" value="1"/>
</dbReference>
<dbReference type="PhylomeDB" id="E9GMX7"/>
<sequence length="294" mass="31936">METVFCRMKSAIFPINPELLKLKISYFLVYACLYSSMPYISIIVTHIINYQQLSIIFMCATAISTLGPIVTGFVADKLGIYKAIIIGAGFLTGFIHLPLLWLESAHKIHVAELNETIQLAGGPALTSVVSSTAAAVPSEYIFPILLLIRILGFLFLDATLTLLDAAGLAISKKHGADFGQQKMAGSLSAIIVPLTCGLLIDAISEKLGYTDYSIAFYISAGFVVILMPIIYRLEIDVQTNKQSIISTAKSVIGMIDVDVFLFVEIFVGACMGFHLTFLSVYVDAELIAPKTIYG</sequence>
<accession>E9GMX7</accession>
<name>E9GMX7_DAPPU</name>
<feature type="transmembrane region" description="Helical" evidence="6">
    <location>
        <begin position="259"/>
        <end position="282"/>
    </location>
</feature>
<dbReference type="HOGENOM" id="CLU_947513_0_0_1"/>
<keyword evidence="4 6" id="KW-1133">Transmembrane helix</keyword>
<evidence type="ECO:0000256" key="4">
    <source>
        <dbReference type="ARBA" id="ARBA00022989"/>
    </source>
</evidence>
<feature type="domain" description="Major facilitator superfamily associated" evidence="7">
    <location>
        <begin position="19"/>
        <end position="293"/>
    </location>
</feature>
<keyword evidence="3 6" id="KW-0812">Transmembrane</keyword>
<dbReference type="InterPro" id="IPR051717">
    <property type="entry name" value="MFS_MFSD6"/>
</dbReference>
<dbReference type="Proteomes" id="UP000000305">
    <property type="component" value="Unassembled WGS sequence"/>
</dbReference>
<feature type="transmembrane region" description="Helical" evidence="6">
    <location>
        <begin position="81"/>
        <end position="101"/>
    </location>
</feature>
<comment type="subcellular location">
    <subcellularLocation>
        <location evidence="1">Membrane</location>
        <topology evidence="1">Multi-pass membrane protein</topology>
    </subcellularLocation>
</comment>
<evidence type="ECO:0000256" key="6">
    <source>
        <dbReference type="SAM" id="Phobius"/>
    </source>
</evidence>
<reference evidence="8 9" key="1">
    <citation type="journal article" date="2011" name="Science">
        <title>The ecoresponsive genome of Daphnia pulex.</title>
        <authorList>
            <person name="Colbourne J.K."/>
            <person name="Pfrender M.E."/>
            <person name="Gilbert D."/>
            <person name="Thomas W.K."/>
            <person name="Tucker A."/>
            <person name="Oakley T.H."/>
            <person name="Tokishita S."/>
            <person name="Aerts A."/>
            <person name="Arnold G.J."/>
            <person name="Basu M.K."/>
            <person name="Bauer D.J."/>
            <person name="Caceres C.E."/>
            <person name="Carmel L."/>
            <person name="Casola C."/>
            <person name="Choi J.H."/>
            <person name="Detter J.C."/>
            <person name="Dong Q."/>
            <person name="Dusheyko S."/>
            <person name="Eads B.D."/>
            <person name="Frohlich T."/>
            <person name="Geiler-Samerotte K.A."/>
            <person name="Gerlach D."/>
            <person name="Hatcher P."/>
            <person name="Jogdeo S."/>
            <person name="Krijgsveld J."/>
            <person name="Kriventseva E.V."/>
            <person name="Kultz D."/>
            <person name="Laforsch C."/>
            <person name="Lindquist E."/>
            <person name="Lopez J."/>
            <person name="Manak J.R."/>
            <person name="Muller J."/>
            <person name="Pangilinan J."/>
            <person name="Patwardhan R.P."/>
            <person name="Pitluck S."/>
            <person name="Pritham E.J."/>
            <person name="Rechtsteiner A."/>
            <person name="Rho M."/>
            <person name="Rogozin I.B."/>
            <person name="Sakarya O."/>
            <person name="Salamov A."/>
            <person name="Schaack S."/>
            <person name="Shapiro H."/>
            <person name="Shiga Y."/>
            <person name="Skalitzky C."/>
            <person name="Smith Z."/>
            <person name="Souvorov A."/>
            <person name="Sung W."/>
            <person name="Tang Z."/>
            <person name="Tsuchiya D."/>
            <person name="Tu H."/>
            <person name="Vos H."/>
            <person name="Wang M."/>
            <person name="Wolf Y.I."/>
            <person name="Yamagata H."/>
            <person name="Yamada T."/>
            <person name="Ye Y."/>
            <person name="Shaw J.R."/>
            <person name="Andrews J."/>
            <person name="Crease T.J."/>
            <person name="Tang H."/>
            <person name="Lucas S.M."/>
            <person name="Robertson H.M."/>
            <person name="Bork P."/>
            <person name="Koonin E.V."/>
            <person name="Zdobnov E.M."/>
            <person name="Grigoriev I.V."/>
            <person name="Lynch M."/>
            <person name="Boore J.L."/>
        </authorList>
    </citation>
    <scope>NUCLEOTIDE SEQUENCE [LARGE SCALE GENOMIC DNA]</scope>
</reference>
<evidence type="ECO:0000256" key="2">
    <source>
        <dbReference type="ARBA" id="ARBA00005241"/>
    </source>
</evidence>
<keyword evidence="9" id="KW-1185">Reference proteome</keyword>
<feature type="transmembrane region" description="Helical" evidence="6">
    <location>
        <begin position="212"/>
        <end position="231"/>
    </location>
</feature>
<dbReference type="EMBL" id="GL732553">
    <property type="protein sequence ID" value="EFX79170.1"/>
    <property type="molecule type" value="Genomic_DNA"/>
</dbReference>
<dbReference type="PANTHER" id="PTHR16172:SF41">
    <property type="entry name" value="MAJOR FACILITATOR SUPERFAMILY DOMAIN-CONTAINING PROTEIN 6-LIKE"/>
    <property type="match status" value="1"/>
</dbReference>
<evidence type="ECO:0000313" key="9">
    <source>
        <dbReference type="Proteomes" id="UP000000305"/>
    </source>
</evidence>
<dbReference type="SUPFAM" id="SSF103473">
    <property type="entry name" value="MFS general substrate transporter"/>
    <property type="match status" value="1"/>
</dbReference>
<dbReference type="InterPro" id="IPR036259">
    <property type="entry name" value="MFS_trans_sf"/>
</dbReference>
<feature type="transmembrane region" description="Helical" evidence="6">
    <location>
        <begin position="140"/>
        <end position="163"/>
    </location>
</feature>
<feature type="transmembrane region" description="Helical" evidence="6">
    <location>
        <begin position="183"/>
        <end position="200"/>
    </location>
</feature>
<dbReference type="InterPro" id="IPR024989">
    <property type="entry name" value="MFS_assoc_dom"/>
</dbReference>
<feature type="transmembrane region" description="Helical" evidence="6">
    <location>
        <begin position="27"/>
        <end position="48"/>
    </location>
</feature>
<evidence type="ECO:0000256" key="5">
    <source>
        <dbReference type="ARBA" id="ARBA00023136"/>
    </source>
</evidence>
<dbReference type="InParanoid" id="E9GMX7"/>
<dbReference type="KEGG" id="dpx:DAPPUDRAFT_319819"/>
<proteinExistence type="inferred from homology"/>
<dbReference type="Pfam" id="PF12832">
    <property type="entry name" value="MFS_1_like"/>
    <property type="match status" value="1"/>
</dbReference>
<dbReference type="GO" id="GO:0016020">
    <property type="term" value="C:membrane"/>
    <property type="evidence" value="ECO:0000318"/>
    <property type="project" value="GO_Central"/>
</dbReference>
<dbReference type="Gene3D" id="1.20.1250.20">
    <property type="entry name" value="MFS general substrate transporter like domains"/>
    <property type="match status" value="1"/>
</dbReference>
<dbReference type="OrthoDB" id="5989317at2759"/>
<evidence type="ECO:0000256" key="1">
    <source>
        <dbReference type="ARBA" id="ARBA00004141"/>
    </source>
</evidence>
<evidence type="ECO:0000259" key="7">
    <source>
        <dbReference type="Pfam" id="PF12832"/>
    </source>
</evidence>
<protein>
    <recommendedName>
        <fullName evidence="7">Major facilitator superfamily associated domain-containing protein</fullName>
    </recommendedName>
</protein>
<dbReference type="STRING" id="6669.E9GMX7"/>
<comment type="similarity">
    <text evidence="2">Belongs to the major facilitator superfamily. MFSD6 family.</text>
</comment>
<organism evidence="8 9">
    <name type="scientific">Daphnia pulex</name>
    <name type="common">Water flea</name>
    <dbReference type="NCBI Taxonomy" id="6669"/>
    <lineage>
        <taxon>Eukaryota</taxon>
        <taxon>Metazoa</taxon>
        <taxon>Ecdysozoa</taxon>
        <taxon>Arthropoda</taxon>
        <taxon>Crustacea</taxon>
        <taxon>Branchiopoda</taxon>
        <taxon>Diplostraca</taxon>
        <taxon>Cladocera</taxon>
        <taxon>Anomopoda</taxon>
        <taxon>Daphniidae</taxon>
        <taxon>Daphnia</taxon>
    </lineage>
</organism>
<evidence type="ECO:0000313" key="8">
    <source>
        <dbReference type="EMBL" id="EFX79170.1"/>
    </source>
</evidence>